<dbReference type="STRING" id="285473.A4G23_05391"/>
<dbReference type="KEGG" id="srn:A4G23_05391"/>
<sequence length="205" mass="21836">MRADLRVRWEIPPTGTGLAGRLERFMGPGKSRSESAVEALGLLGCALILAAGLWTSDTARGWSTAQLVVVALTGLDLIGGVLTNATNAAKRWYHRAGPGVRRSRLLFVSAHLVHLAAMGLIVLSGDVAWTLANAALLLGGAVVVEFAPLHLGRPVAMALLMAAVLVNLFWLPVPAALAWFAPLFFLKLLVCHLVPEAPLERRRDG</sequence>
<feature type="transmembrane region" description="Helical" evidence="1">
    <location>
        <begin position="36"/>
        <end position="55"/>
    </location>
</feature>
<keyword evidence="1" id="KW-0472">Membrane</keyword>
<dbReference type="Proteomes" id="UP000095349">
    <property type="component" value="Chromosome"/>
</dbReference>
<keyword evidence="3" id="KW-1185">Reference proteome</keyword>
<feature type="transmembrane region" description="Helical" evidence="1">
    <location>
        <begin position="105"/>
        <end position="123"/>
    </location>
</feature>
<dbReference type="GeneID" id="33067490"/>
<organism evidence="2 3">
    <name type="scientific">Streptomyces rubrolavendulae</name>
    <dbReference type="NCBI Taxonomy" id="285473"/>
    <lineage>
        <taxon>Bacteria</taxon>
        <taxon>Bacillati</taxon>
        <taxon>Actinomycetota</taxon>
        <taxon>Actinomycetes</taxon>
        <taxon>Kitasatosporales</taxon>
        <taxon>Streptomycetaceae</taxon>
        <taxon>Streptomyces</taxon>
    </lineage>
</organism>
<name>A0A1D8GAQ3_9ACTN</name>
<keyword evidence="1" id="KW-1133">Transmembrane helix</keyword>
<feature type="transmembrane region" description="Helical" evidence="1">
    <location>
        <begin position="154"/>
        <end position="171"/>
    </location>
</feature>
<dbReference type="AlphaFoldDB" id="A0A1D8GAQ3"/>
<accession>A0A1D8GAQ3</accession>
<keyword evidence="1" id="KW-0812">Transmembrane</keyword>
<protein>
    <submittedName>
        <fullName evidence="2">Uncharacterized protein</fullName>
    </submittedName>
</protein>
<proteinExistence type="predicted"/>
<dbReference type="EMBL" id="CP017316">
    <property type="protein sequence ID" value="AOT62493.1"/>
    <property type="molecule type" value="Genomic_DNA"/>
</dbReference>
<evidence type="ECO:0000313" key="3">
    <source>
        <dbReference type="Proteomes" id="UP000095349"/>
    </source>
</evidence>
<gene>
    <name evidence="2" type="ORF">A4G23_05391</name>
</gene>
<dbReference type="PATRIC" id="fig|285473.5.peg.5682"/>
<dbReference type="RefSeq" id="WP_069979270.1">
    <property type="nucleotide sequence ID" value="NZ_CP017316.1"/>
</dbReference>
<feature type="transmembrane region" description="Helical" evidence="1">
    <location>
        <begin position="67"/>
        <end position="85"/>
    </location>
</feature>
<feature type="transmembrane region" description="Helical" evidence="1">
    <location>
        <begin position="129"/>
        <end position="147"/>
    </location>
</feature>
<reference evidence="2 3" key="1">
    <citation type="submission" date="2016-09" db="EMBL/GenBank/DDBJ databases">
        <title>Streptomyces rubrolavendulae MJM4426 Genome sequencing and assembly.</title>
        <authorList>
            <person name="Kim J.-G."/>
        </authorList>
    </citation>
    <scope>NUCLEOTIDE SEQUENCE [LARGE SCALE GENOMIC DNA]</scope>
    <source>
        <strain evidence="2 3">MJM4426</strain>
    </source>
</reference>
<evidence type="ECO:0000313" key="2">
    <source>
        <dbReference type="EMBL" id="AOT62493.1"/>
    </source>
</evidence>
<dbReference type="OrthoDB" id="1550909at2"/>
<evidence type="ECO:0000256" key="1">
    <source>
        <dbReference type="SAM" id="Phobius"/>
    </source>
</evidence>